<evidence type="ECO:0000256" key="1">
    <source>
        <dbReference type="SAM" id="MobiDB-lite"/>
    </source>
</evidence>
<evidence type="ECO:0000256" key="2">
    <source>
        <dbReference type="SAM" id="SignalP"/>
    </source>
</evidence>
<keyword evidence="2" id="KW-0732">Signal</keyword>
<feature type="region of interest" description="Disordered" evidence="1">
    <location>
        <begin position="471"/>
        <end position="543"/>
    </location>
</feature>
<dbReference type="AlphaFoldDB" id="A0A1W0WDT6"/>
<evidence type="ECO:0000313" key="4">
    <source>
        <dbReference type="Proteomes" id="UP000192578"/>
    </source>
</evidence>
<dbReference type="EMBL" id="MTYJ01000125">
    <property type="protein sequence ID" value="OQV13364.1"/>
    <property type="molecule type" value="Genomic_DNA"/>
</dbReference>
<proteinExistence type="predicted"/>
<feature type="chain" id="PRO_5013094070" evidence="2">
    <location>
        <begin position="21"/>
        <end position="650"/>
    </location>
</feature>
<dbReference type="OrthoDB" id="10064764at2759"/>
<dbReference type="Proteomes" id="UP000192578">
    <property type="component" value="Unassembled WGS sequence"/>
</dbReference>
<name>A0A1W0WDT6_HYPEX</name>
<sequence length="650" mass="70095">MLKSLTALWLGLFLFHFVNSYYTSRRCYGTGDCHLLTKNQDGGFDDAKHQWLVECGDGEGAVAIRDDDSHFEGLSGLWCAFLFPLKQSSRGAYPYFPSCVVRNLTAAEYHCSGSESSPGNHSTELFVSGIYKEPDEKQVFVPSLMKCCEMPTDYKIDYSRCYYKKTFDRFGEHYTGEWLVKCDTHHLVTGMGKDVNPWDNKEHFTWIQCCPFYYTANQQQKTYSNLAKAIDKASYLFTSGSTFQPLLNDPGQFPQQQQPALTGTGRADFFPETSSPTGEFYQPARLATSGGPTQFHPSATYKPSTNYFATPSINNYPNSNHPSPNPFSQASNIPIGPQYQPSSSYPNNGYANYLYYNSPSNQTSPILEGPPMNAIQHYANVAAYQQFISTFNDLLNNYTKQQAAAPKVPNGEGFAGPAIGGYTPLVYQRPASDVPLQTAMENVAAGYVQPPLPSGLQNYVALTSPNPGQTLSSLYSGQLPSEHYSPEYAQPTGFGGTVDGSPYPLGGTADGSPYPPGGTADGSPYPPGGSGYGTGSSGHPQYGFASGHQGYLYGGGGQTQGSYGYGHGGGNAPVNPGGFGGNGGFVKQLYEQNQHLQYLLSNMKSQSKPVVPGPEPAISSVTVANSGGTLEIKTNGSQVLVNVPGNITAV</sequence>
<gene>
    <name evidence="3" type="ORF">BV898_12399</name>
</gene>
<reference evidence="4" key="1">
    <citation type="submission" date="2017-01" db="EMBL/GenBank/DDBJ databases">
        <title>Comparative genomics of anhydrobiosis in the tardigrade Hypsibius dujardini.</title>
        <authorList>
            <person name="Yoshida Y."/>
            <person name="Koutsovoulos G."/>
            <person name="Laetsch D."/>
            <person name="Stevens L."/>
            <person name="Kumar S."/>
            <person name="Horikawa D."/>
            <person name="Ishino K."/>
            <person name="Komine S."/>
            <person name="Tomita M."/>
            <person name="Blaxter M."/>
            <person name="Arakawa K."/>
        </authorList>
    </citation>
    <scope>NUCLEOTIDE SEQUENCE [LARGE SCALE GENOMIC DNA]</scope>
    <source>
        <strain evidence="4">Z151</strain>
    </source>
</reference>
<evidence type="ECO:0000313" key="3">
    <source>
        <dbReference type="EMBL" id="OQV13364.1"/>
    </source>
</evidence>
<comment type="caution">
    <text evidence="3">The sequence shown here is derived from an EMBL/GenBank/DDBJ whole genome shotgun (WGS) entry which is preliminary data.</text>
</comment>
<protein>
    <submittedName>
        <fullName evidence="3">Uncharacterized protein</fullName>
    </submittedName>
</protein>
<accession>A0A1W0WDT6</accession>
<keyword evidence="4" id="KW-1185">Reference proteome</keyword>
<feature type="signal peptide" evidence="2">
    <location>
        <begin position="1"/>
        <end position="20"/>
    </location>
</feature>
<organism evidence="3 4">
    <name type="scientific">Hypsibius exemplaris</name>
    <name type="common">Freshwater tardigrade</name>
    <dbReference type="NCBI Taxonomy" id="2072580"/>
    <lineage>
        <taxon>Eukaryota</taxon>
        <taxon>Metazoa</taxon>
        <taxon>Ecdysozoa</taxon>
        <taxon>Tardigrada</taxon>
        <taxon>Eutardigrada</taxon>
        <taxon>Parachela</taxon>
        <taxon>Hypsibioidea</taxon>
        <taxon>Hypsibiidae</taxon>
        <taxon>Hypsibius</taxon>
    </lineage>
</organism>